<comment type="caution">
    <text evidence="1">The sequence shown here is derived from an EMBL/GenBank/DDBJ whole genome shotgun (WGS) entry which is preliminary data.</text>
</comment>
<organism evidence="1 2">
    <name type="scientific">Hemibagrus guttatus</name>
    <dbReference type="NCBI Taxonomy" id="175788"/>
    <lineage>
        <taxon>Eukaryota</taxon>
        <taxon>Metazoa</taxon>
        <taxon>Chordata</taxon>
        <taxon>Craniata</taxon>
        <taxon>Vertebrata</taxon>
        <taxon>Euteleostomi</taxon>
        <taxon>Actinopterygii</taxon>
        <taxon>Neopterygii</taxon>
        <taxon>Teleostei</taxon>
        <taxon>Ostariophysi</taxon>
        <taxon>Siluriformes</taxon>
        <taxon>Bagridae</taxon>
        <taxon>Hemibagrus</taxon>
    </lineage>
</organism>
<proteinExistence type="predicted"/>
<accession>A0AAE0UW34</accession>
<keyword evidence="2" id="KW-1185">Reference proteome</keyword>
<dbReference type="Proteomes" id="UP001274896">
    <property type="component" value="Unassembled WGS sequence"/>
</dbReference>
<dbReference type="EMBL" id="JAUCMX010000014">
    <property type="protein sequence ID" value="KAK3524072.1"/>
    <property type="molecule type" value="Genomic_DNA"/>
</dbReference>
<name>A0AAE0UW34_9TELE</name>
<reference evidence="1" key="1">
    <citation type="submission" date="2023-06" db="EMBL/GenBank/DDBJ databases">
        <title>Male Hemibagrus guttatus genome.</title>
        <authorList>
            <person name="Bian C."/>
        </authorList>
    </citation>
    <scope>NUCLEOTIDE SEQUENCE</scope>
    <source>
        <strain evidence="1">Male_cb2023</strain>
        <tissue evidence="1">Muscle</tissue>
    </source>
</reference>
<gene>
    <name evidence="1" type="ORF">QTP70_017578</name>
</gene>
<protein>
    <submittedName>
        <fullName evidence="1">Uncharacterized protein</fullName>
    </submittedName>
</protein>
<sequence>MWFGVTKKNYYANHVMGVRWLGGQHVCLTPPGLGVRIPPPSCVWSLYVLPVPRGFPP</sequence>
<evidence type="ECO:0000313" key="1">
    <source>
        <dbReference type="EMBL" id="KAK3524072.1"/>
    </source>
</evidence>
<feature type="non-terminal residue" evidence="1">
    <location>
        <position position="1"/>
    </location>
</feature>
<dbReference type="AlphaFoldDB" id="A0AAE0UW34"/>
<evidence type="ECO:0000313" key="2">
    <source>
        <dbReference type="Proteomes" id="UP001274896"/>
    </source>
</evidence>